<dbReference type="Pfam" id="PF00884">
    <property type="entry name" value="Sulfatase"/>
    <property type="match status" value="1"/>
</dbReference>
<protein>
    <submittedName>
        <fullName evidence="5">Arylsulfatase</fullName>
        <ecNumber evidence="5">3.1.6.1</ecNumber>
    </submittedName>
</protein>
<evidence type="ECO:0000256" key="2">
    <source>
        <dbReference type="SAM" id="MobiDB-lite"/>
    </source>
</evidence>
<dbReference type="PANTHER" id="PTHR42693">
    <property type="entry name" value="ARYLSULFATASE FAMILY MEMBER"/>
    <property type="match status" value="1"/>
</dbReference>
<dbReference type="PANTHER" id="PTHR42693:SF33">
    <property type="entry name" value="ARYLSULFATASE"/>
    <property type="match status" value="1"/>
</dbReference>
<evidence type="ECO:0000313" key="6">
    <source>
        <dbReference type="Proteomes" id="UP000077349"/>
    </source>
</evidence>
<dbReference type="InterPro" id="IPR017850">
    <property type="entry name" value="Alkaline_phosphatase_core_sf"/>
</dbReference>
<evidence type="ECO:0000256" key="3">
    <source>
        <dbReference type="SAM" id="SignalP"/>
    </source>
</evidence>
<dbReference type="CDD" id="cd16025">
    <property type="entry name" value="PAS_like"/>
    <property type="match status" value="1"/>
</dbReference>
<dbReference type="EMBL" id="LVHD01000020">
    <property type="protein sequence ID" value="OAG75755.1"/>
    <property type="molecule type" value="Genomic_DNA"/>
</dbReference>
<keyword evidence="3" id="KW-0732">Signal</keyword>
<keyword evidence="5" id="KW-0378">Hydrolase</keyword>
<feature type="chain" id="PRO_5008061725" evidence="3">
    <location>
        <begin position="32"/>
        <end position="590"/>
    </location>
</feature>
<sequence length="590" mass="65454">MKPKKYPVLTRRLALAACTAFSLFAHTRAHADAAPQQPRQPDIIVVVFDDLGFSDFGAYGSEIHTPVIDRIASEGVRYNHFDTKAICSATRAAFLTGRNNQTVGMAALPARTETPTPEEAGKNRGALAENAETLPQALKTAGYITLALGKWHLSPAWEGGPGTKGPIGTITENTPRTSWPLQKGFDSYYGFLGGWSDQYHPALIANNQPIHPRLPENYHLSADLVDHAISSLQTSHQQAPDKPVFLYLALGTVHAPLQVPELYRARYKGAYDKGWDQLRQERFERQKKLGLIPQTTVLPPRDAADIAWDALSPQSQMVFSRFMETYAGYIEHADTQLGRLVQYLKASGRYENTVLMIFSDNGAAGEGGQKGGFYRPYADPTPVAEMAQALDALGTDKTKALYQRPWALASDTPFRRYKTWPYAGGTRDPLIISWPRAIHDHGAIRPQSVDVIDLAPTLADIAGTHFDPDYNMTPQIPVAGVSAKETLFSAQTPSPRATQFFELNGNRAIRHGDWKAVAMHKRGTDFEKDSWQLFNLKDDFSEAHDLAQSNPKKLQELQKLWAQEAGKFSHPALTERPEHAPLLSLYDEND</sequence>
<dbReference type="Proteomes" id="UP000077349">
    <property type="component" value="Unassembled WGS sequence"/>
</dbReference>
<evidence type="ECO:0000313" key="5">
    <source>
        <dbReference type="EMBL" id="OAG75755.1"/>
    </source>
</evidence>
<dbReference type="InterPro" id="IPR000917">
    <property type="entry name" value="Sulfatase_N"/>
</dbReference>
<dbReference type="PATRIC" id="fig|178901.16.peg.3246"/>
<comment type="caution">
    <text evidence="5">The sequence shown here is derived from an EMBL/GenBank/DDBJ whole genome shotgun (WGS) entry which is preliminary data.</text>
</comment>
<feature type="region of interest" description="Disordered" evidence="2">
    <location>
        <begin position="568"/>
        <end position="590"/>
    </location>
</feature>
<name>A0A177G8Q9_9PROT</name>
<dbReference type="EC" id="3.1.6.1" evidence="5"/>
<dbReference type="Gene3D" id="3.40.720.10">
    <property type="entry name" value="Alkaline Phosphatase, subunit A"/>
    <property type="match status" value="1"/>
</dbReference>
<dbReference type="SUPFAM" id="SSF53649">
    <property type="entry name" value="Alkaline phosphatase-like"/>
    <property type="match status" value="1"/>
</dbReference>
<evidence type="ECO:0000256" key="1">
    <source>
        <dbReference type="ARBA" id="ARBA00008779"/>
    </source>
</evidence>
<feature type="signal peptide" evidence="3">
    <location>
        <begin position="1"/>
        <end position="31"/>
    </location>
</feature>
<comment type="similarity">
    <text evidence="1">Belongs to the sulfatase family.</text>
</comment>
<dbReference type="AlphaFoldDB" id="A0A177G8Q9"/>
<accession>A0A177G8Q9</accession>
<reference evidence="5 6" key="1">
    <citation type="submission" date="2016-03" db="EMBL/GenBank/DDBJ databases">
        <title>Draft genome sequence of Acetobacter malorum CECT 7742, a strain isolated from strawberry vinegar.</title>
        <authorList>
            <person name="Sainz F."/>
            <person name="Mas A."/>
            <person name="Torija M.J."/>
        </authorList>
    </citation>
    <scope>NUCLEOTIDE SEQUENCE [LARGE SCALE GENOMIC DNA]</scope>
    <source>
        <strain evidence="5 6">CECT 7742</strain>
    </source>
</reference>
<feature type="domain" description="Sulfatase N-terminal" evidence="4">
    <location>
        <begin position="41"/>
        <end position="463"/>
    </location>
</feature>
<organism evidence="5 6">
    <name type="scientific">Acetobacter malorum</name>
    <dbReference type="NCBI Taxonomy" id="178901"/>
    <lineage>
        <taxon>Bacteria</taxon>
        <taxon>Pseudomonadati</taxon>
        <taxon>Pseudomonadota</taxon>
        <taxon>Alphaproteobacteria</taxon>
        <taxon>Acetobacterales</taxon>
        <taxon>Acetobacteraceae</taxon>
        <taxon>Acetobacter</taxon>
    </lineage>
</organism>
<gene>
    <name evidence="5" type="ORF">Amal_03056</name>
</gene>
<proteinExistence type="inferred from homology"/>
<evidence type="ECO:0000259" key="4">
    <source>
        <dbReference type="Pfam" id="PF00884"/>
    </source>
</evidence>
<dbReference type="InterPro" id="IPR050738">
    <property type="entry name" value="Sulfatase"/>
</dbReference>
<dbReference type="GO" id="GO:0004065">
    <property type="term" value="F:arylsulfatase activity"/>
    <property type="evidence" value="ECO:0007669"/>
    <property type="project" value="UniProtKB-EC"/>
</dbReference>
<dbReference type="Gene3D" id="3.30.1120.10">
    <property type="match status" value="1"/>
</dbReference>